<feature type="domain" description="Core-binding (CB)" evidence="8">
    <location>
        <begin position="150"/>
        <end position="239"/>
    </location>
</feature>
<reference evidence="9 10" key="1">
    <citation type="submission" date="2020-08" db="EMBL/GenBank/DDBJ databases">
        <title>Sequencing the genomes of 1000 actinobacteria strains.</title>
        <authorList>
            <person name="Klenk H.-P."/>
        </authorList>
    </citation>
    <scope>NUCLEOTIDE SEQUENCE [LARGE SCALE GENOMIC DNA]</scope>
    <source>
        <strain evidence="9 10">DSM 46659</strain>
    </source>
</reference>
<dbReference type="Pfam" id="PF00589">
    <property type="entry name" value="Phage_integrase"/>
    <property type="match status" value="1"/>
</dbReference>
<feature type="domain" description="Tyr recombinase" evidence="7">
    <location>
        <begin position="263"/>
        <end position="473"/>
    </location>
</feature>
<dbReference type="RefSeq" id="WP_184077946.1">
    <property type="nucleotide sequence ID" value="NZ_JACHDS010000001.1"/>
</dbReference>
<evidence type="ECO:0000259" key="7">
    <source>
        <dbReference type="PROSITE" id="PS51898"/>
    </source>
</evidence>
<dbReference type="InterPro" id="IPR010998">
    <property type="entry name" value="Integrase_recombinase_N"/>
</dbReference>
<dbReference type="InterPro" id="IPR004107">
    <property type="entry name" value="Integrase_SAM-like_N"/>
</dbReference>
<protein>
    <submittedName>
        <fullName evidence="9">Integrase</fullName>
    </submittedName>
</protein>
<dbReference type="CDD" id="cd01189">
    <property type="entry name" value="INT_ICEBs1_C_like"/>
    <property type="match status" value="1"/>
</dbReference>
<dbReference type="InterPro" id="IPR044068">
    <property type="entry name" value="CB"/>
</dbReference>
<gene>
    <name evidence="9" type="ORF">HNR23_004168</name>
</gene>
<dbReference type="InterPro" id="IPR050090">
    <property type="entry name" value="Tyrosine_recombinase_XerCD"/>
</dbReference>
<evidence type="ECO:0000313" key="9">
    <source>
        <dbReference type="EMBL" id="MBB6174108.1"/>
    </source>
</evidence>
<accession>A0A7X0D762</accession>
<evidence type="ECO:0000256" key="5">
    <source>
        <dbReference type="PROSITE-ProRule" id="PRU01248"/>
    </source>
</evidence>
<dbReference type="Gene3D" id="1.10.443.10">
    <property type="entry name" value="Intergrase catalytic core"/>
    <property type="match status" value="1"/>
</dbReference>
<dbReference type="GO" id="GO:0015074">
    <property type="term" value="P:DNA integration"/>
    <property type="evidence" value="ECO:0007669"/>
    <property type="project" value="UniProtKB-KW"/>
</dbReference>
<organism evidence="9 10">
    <name type="scientific">Nocardiopsis mwathae</name>
    <dbReference type="NCBI Taxonomy" id="1472723"/>
    <lineage>
        <taxon>Bacteria</taxon>
        <taxon>Bacillati</taxon>
        <taxon>Actinomycetota</taxon>
        <taxon>Actinomycetes</taxon>
        <taxon>Streptosporangiales</taxon>
        <taxon>Nocardiopsidaceae</taxon>
        <taxon>Nocardiopsis</taxon>
    </lineage>
</organism>
<evidence type="ECO:0000256" key="3">
    <source>
        <dbReference type="ARBA" id="ARBA00023125"/>
    </source>
</evidence>
<dbReference type="PANTHER" id="PTHR30349">
    <property type="entry name" value="PHAGE INTEGRASE-RELATED"/>
    <property type="match status" value="1"/>
</dbReference>
<dbReference type="SUPFAM" id="SSF56349">
    <property type="entry name" value="DNA breaking-rejoining enzymes"/>
    <property type="match status" value="1"/>
</dbReference>
<comment type="caution">
    <text evidence="9">The sequence shown here is derived from an EMBL/GenBank/DDBJ whole genome shotgun (WGS) entry which is preliminary data.</text>
</comment>
<keyword evidence="2" id="KW-0229">DNA integration</keyword>
<dbReference type="GO" id="GO:0006310">
    <property type="term" value="P:DNA recombination"/>
    <property type="evidence" value="ECO:0007669"/>
    <property type="project" value="UniProtKB-KW"/>
</dbReference>
<dbReference type="InterPro" id="IPR011010">
    <property type="entry name" value="DNA_brk_join_enz"/>
</dbReference>
<dbReference type="InterPro" id="IPR013762">
    <property type="entry name" value="Integrase-like_cat_sf"/>
</dbReference>
<evidence type="ECO:0000256" key="6">
    <source>
        <dbReference type="SAM" id="MobiDB-lite"/>
    </source>
</evidence>
<feature type="compositionally biased region" description="Basic and acidic residues" evidence="6">
    <location>
        <begin position="60"/>
        <end position="77"/>
    </location>
</feature>
<keyword evidence="10" id="KW-1185">Reference proteome</keyword>
<evidence type="ECO:0000256" key="4">
    <source>
        <dbReference type="ARBA" id="ARBA00023172"/>
    </source>
</evidence>
<dbReference type="InterPro" id="IPR002104">
    <property type="entry name" value="Integrase_catalytic"/>
</dbReference>
<keyword evidence="4" id="KW-0233">DNA recombination</keyword>
<feature type="region of interest" description="Disordered" evidence="6">
    <location>
        <begin position="1"/>
        <end position="33"/>
    </location>
</feature>
<proteinExistence type="inferred from homology"/>
<dbReference type="Pfam" id="PF14659">
    <property type="entry name" value="Phage_int_SAM_3"/>
    <property type="match status" value="1"/>
</dbReference>
<evidence type="ECO:0000256" key="1">
    <source>
        <dbReference type="ARBA" id="ARBA00008857"/>
    </source>
</evidence>
<dbReference type="GO" id="GO:0003677">
    <property type="term" value="F:DNA binding"/>
    <property type="evidence" value="ECO:0007669"/>
    <property type="project" value="UniProtKB-UniRule"/>
</dbReference>
<dbReference type="AlphaFoldDB" id="A0A7X0D762"/>
<dbReference type="PROSITE" id="PS51898">
    <property type="entry name" value="TYR_RECOMBINASE"/>
    <property type="match status" value="1"/>
</dbReference>
<dbReference type="Gene3D" id="1.10.150.130">
    <property type="match status" value="1"/>
</dbReference>
<evidence type="ECO:0000313" key="10">
    <source>
        <dbReference type="Proteomes" id="UP000546642"/>
    </source>
</evidence>
<comment type="similarity">
    <text evidence="1">Belongs to the 'phage' integrase family.</text>
</comment>
<evidence type="ECO:0000259" key="8">
    <source>
        <dbReference type="PROSITE" id="PS51900"/>
    </source>
</evidence>
<sequence length="545" mass="59890">MAPLVGPSGRAGRQACSGHSVGKLTDRAAGKEVTVSVTPTRQHSGYRFAHVGGRGPVRSRSLEPDGHRGDLVGDPQERPGGGILEFKNSNGAVRYGIKFLRPLADASKKQVLRRRDENDQRWKTGRAAQAALRDVLGKIERDEYVDPAKVTFGAYLDEWAKGLRLAPSTTSSYEKNIRLHIEPNLGAVPLSKITGTKLSAFYRKLETDGRRDHRAGQGLSARSVRYIHTIIPKALDAAVNDDMISRNPADRANPPTAKQAKAPEIHPWSPERLRTFLDWSRENSDLHAAWFTLATTGVRRGEPLALRWRDVDLDARTMAVRPSATLVKFKGGGEQITEGPTKTNKARVVDLDDDTVALLQAHRRERANLALQLGRDDALVFADQEGEHLHPERFSRTFRSTVTWCRKRLGKLGHVDLPPMIRLHDLRHTHATVLLRIGTNPKIVSERLGHASVTITLDTYSHVLPTIQRAAVDQFHAAMSADHKYQTSISGAVSGDPGVGVEALTSGVAPNMQNARAATVSPLKITAAALAWERSPTPPPWSRDL</sequence>
<dbReference type="EMBL" id="JACHDS010000001">
    <property type="protein sequence ID" value="MBB6174108.1"/>
    <property type="molecule type" value="Genomic_DNA"/>
</dbReference>
<keyword evidence="3 5" id="KW-0238">DNA-binding</keyword>
<dbReference type="Proteomes" id="UP000546642">
    <property type="component" value="Unassembled WGS sequence"/>
</dbReference>
<name>A0A7X0D762_9ACTN</name>
<feature type="region of interest" description="Disordered" evidence="6">
    <location>
        <begin position="46"/>
        <end position="85"/>
    </location>
</feature>
<evidence type="ECO:0000256" key="2">
    <source>
        <dbReference type="ARBA" id="ARBA00022908"/>
    </source>
</evidence>
<dbReference type="PROSITE" id="PS51900">
    <property type="entry name" value="CB"/>
    <property type="match status" value="1"/>
</dbReference>
<dbReference type="PANTHER" id="PTHR30349:SF64">
    <property type="entry name" value="PROPHAGE INTEGRASE INTD-RELATED"/>
    <property type="match status" value="1"/>
</dbReference>